<protein>
    <submittedName>
        <fullName evidence="2">Uncharacterized protein</fullName>
    </submittedName>
</protein>
<evidence type="ECO:0000313" key="2">
    <source>
        <dbReference type="EMBL" id="KAF2449095.1"/>
    </source>
</evidence>
<dbReference type="AlphaFoldDB" id="A0A9P4PPU1"/>
<dbReference type="EMBL" id="MU001494">
    <property type="protein sequence ID" value="KAF2449095.1"/>
    <property type="molecule type" value="Genomic_DNA"/>
</dbReference>
<comment type="caution">
    <text evidence="2">The sequence shown here is derived from an EMBL/GenBank/DDBJ whole genome shotgun (WGS) entry which is preliminary data.</text>
</comment>
<evidence type="ECO:0000313" key="3">
    <source>
        <dbReference type="Proteomes" id="UP000799764"/>
    </source>
</evidence>
<gene>
    <name evidence="2" type="ORF">P171DRAFT_427377</name>
</gene>
<feature type="region of interest" description="Disordered" evidence="1">
    <location>
        <begin position="132"/>
        <end position="168"/>
    </location>
</feature>
<dbReference type="Proteomes" id="UP000799764">
    <property type="component" value="Unassembled WGS sequence"/>
</dbReference>
<evidence type="ECO:0000256" key="1">
    <source>
        <dbReference type="SAM" id="MobiDB-lite"/>
    </source>
</evidence>
<sequence>MVKRTEYRGDRSRLRAAISAANVDTIVEAFLEAENKAAALQDCFDEINTKWRKEKEKRKNGDAKIKDLNIRFNLKFRDWLEADGDRELFQLQIKELCQVIQMGARASHKCEWINEAIEFIYARDLPMPFLTRPKCPKEEDDDGDEESIALSEIETGSEGDENERPHGV</sequence>
<accession>A0A9P4PPU1</accession>
<proteinExistence type="predicted"/>
<reference evidence="2" key="1">
    <citation type="journal article" date="2020" name="Stud. Mycol.">
        <title>101 Dothideomycetes genomes: a test case for predicting lifestyles and emergence of pathogens.</title>
        <authorList>
            <person name="Haridas S."/>
            <person name="Albert R."/>
            <person name="Binder M."/>
            <person name="Bloem J."/>
            <person name="Labutti K."/>
            <person name="Salamov A."/>
            <person name="Andreopoulos B."/>
            <person name="Baker S."/>
            <person name="Barry K."/>
            <person name="Bills G."/>
            <person name="Bluhm B."/>
            <person name="Cannon C."/>
            <person name="Castanera R."/>
            <person name="Culley D."/>
            <person name="Daum C."/>
            <person name="Ezra D."/>
            <person name="Gonzalez J."/>
            <person name="Henrissat B."/>
            <person name="Kuo A."/>
            <person name="Liang C."/>
            <person name="Lipzen A."/>
            <person name="Lutzoni F."/>
            <person name="Magnuson J."/>
            <person name="Mondo S."/>
            <person name="Nolan M."/>
            <person name="Ohm R."/>
            <person name="Pangilinan J."/>
            <person name="Park H.-J."/>
            <person name="Ramirez L."/>
            <person name="Alfaro M."/>
            <person name="Sun H."/>
            <person name="Tritt A."/>
            <person name="Yoshinaga Y."/>
            <person name="Zwiers L.-H."/>
            <person name="Turgeon B."/>
            <person name="Goodwin S."/>
            <person name="Spatafora J."/>
            <person name="Crous P."/>
            <person name="Grigoriev I."/>
        </authorList>
    </citation>
    <scope>NUCLEOTIDE SEQUENCE</scope>
    <source>
        <strain evidence="2">CBS 690.94</strain>
    </source>
</reference>
<keyword evidence="3" id="KW-1185">Reference proteome</keyword>
<feature type="compositionally biased region" description="Acidic residues" evidence="1">
    <location>
        <begin position="138"/>
        <end position="147"/>
    </location>
</feature>
<organism evidence="2 3">
    <name type="scientific">Karstenula rhodostoma CBS 690.94</name>
    <dbReference type="NCBI Taxonomy" id="1392251"/>
    <lineage>
        <taxon>Eukaryota</taxon>
        <taxon>Fungi</taxon>
        <taxon>Dikarya</taxon>
        <taxon>Ascomycota</taxon>
        <taxon>Pezizomycotina</taxon>
        <taxon>Dothideomycetes</taxon>
        <taxon>Pleosporomycetidae</taxon>
        <taxon>Pleosporales</taxon>
        <taxon>Massarineae</taxon>
        <taxon>Didymosphaeriaceae</taxon>
        <taxon>Karstenula</taxon>
    </lineage>
</organism>
<name>A0A9P4PPU1_9PLEO</name>